<comment type="caution">
    <text evidence="1">The sequence shown here is derived from an EMBL/GenBank/DDBJ whole genome shotgun (WGS) entry which is preliminary data.</text>
</comment>
<dbReference type="Gene3D" id="3.30.70.100">
    <property type="match status" value="1"/>
</dbReference>
<dbReference type="InterPro" id="IPR008000">
    <property type="entry name" value="Rham/fucose_mutarotase"/>
</dbReference>
<gene>
    <name evidence="1" type="ORF">E3O65_08275</name>
</gene>
<dbReference type="InterPro" id="IPR011008">
    <property type="entry name" value="Dimeric_a/b-barrel"/>
</dbReference>
<dbReference type="Pfam" id="PF05336">
    <property type="entry name" value="rhaM"/>
    <property type="match status" value="1"/>
</dbReference>
<accession>A0ABY2J048</accession>
<sequence length="122" mass="13766">MNHSFDSRACGRHVSSPQVVTLHTRLAEGCIDEYEAVHAIIPPELDSALRAAGVTSWRIWRDGRDLFHWVEVENFEAMQAHLAADPVDRLWQQRIAGLLETTSDSSSIRALPLVWELPLRPA</sequence>
<keyword evidence="2" id="KW-1185">Reference proteome</keyword>
<proteinExistence type="predicted"/>
<protein>
    <submittedName>
        <fullName evidence="1">L-rhamnose mutarotase</fullName>
    </submittedName>
</protein>
<organism evidence="1 2">
    <name type="scientific">Cryobacterium breve</name>
    <dbReference type="NCBI Taxonomy" id="1259258"/>
    <lineage>
        <taxon>Bacteria</taxon>
        <taxon>Bacillati</taxon>
        <taxon>Actinomycetota</taxon>
        <taxon>Actinomycetes</taxon>
        <taxon>Micrococcales</taxon>
        <taxon>Microbacteriaceae</taxon>
        <taxon>Cryobacterium</taxon>
    </lineage>
</organism>
<reference evidence="1 2" key="1">
    <citation type="submission" date="2019-03" db="EMBL/GenBank/DDBJ databases">
        <title>Genomics of glacier-inhabiting Cryobacterium strains.</title>
        <authorList>
            <person name="Liu Q."/>
            <person name="Xin Y.-H."/>
        </authorList>
    </citation>
    <scope>NUCLEOTIDE SEQUENCE [LARGE SCALE GENOMIC DNA]</scope>
    <source>
        <strain evidence="1 2">TMT4-23</strain>
    </source>
</reference>
<evidence type="ECO:0000313" key="1">
    <source>
        <dbReference type="EMBL" id="TFC98332.1"/>
    </source>
</evidence>
<name>A0ABY2J048_9MICO</name>
<evidence type="ECO:0000313" key="2">
    <source>
        <dbReference type="Proteomes" id="UP000298355"/>
    </source>
</evidence>
<dbReference type="SUPFAM" id="SSF54909">
    <property type="entry name" value="Dimeric alpha+beta barrel"/>
    <property type="match status" value="1"/>
</dbReference>
<dbReference type="EMBL" id="SOGJ01000021">
    <property type="protein sequence ID" value="TFC98332.1"/>
    <property type="molecule type" value="Genomic_DNA"/>
</dbReference>
<dbReference type="Proteomes" id="UP000298355">
    <property type="component" value="Unassembled WGS sequence"/>
</dbReference>